<dbReference type="Proteomes" id="UP000006251">
    <property type="component" value="Unassembled WGS sequence"/>
</dbReference>
<gene>
    <name evidence="1" type="ORF">GPAL_3015</name>
</gene>
<evidence type="ECO:0000313" key="1">
    <source>
        <dbReference type="EMBL" id="GAC29866.1"/>
    </source>
</evidence>
<reference evidence="2" key="1">
    <citation type="journal article" date="2014" name="Environ. Microbiol.">
        <title>Comparative genomics of the marine bacterial genus Glaciecola reveals the high degree of genomic diversity and genomic characteristic for cold adaptation.</title>
        <authorList>
            <person name="Qin Q.L."/>
            <person name="Xie B.B."/>
            <person name="Yu Y."/>
            <person name="Shu Y.L."/>
            <person name="Rong J.C."/>
            <person name="Zhang Y.J."/>
            <person name="Zhao D.L."/>
            <person name="Chen X.L."/>
            <person name="Zhang X.Y."/>
            <person name="Chen B."/>
            <person name="Zhou B.C."/>
            <person name="Zhang Y.Z."/>
        </authorList>
    </citation>
    <scope>NUCLEOTIDE SEQUENCE [LARGE SCALE GENOMIC DNA]</scope>
    <source>
        <strain evidence="2">ACAM 615</strain>
    </source>
</reference>
<accession>K6Z120</accession>
<dbReference type="AlphaFoldDB" id="K6Z120"/>
<protein>
    <submittedName>
        <fullName evidence="1">Uncharacterized protein</fullName>
    </submittedName>
</protein>
<comment type="caution">
    <text evidence="1">The sequence shown here is derived from an EMBL/GenBank/DDBJ whole genome shotgun (WGS) entry which is preliminary data.</text>
</comment>
<name>K6Z120_9ALTE</name>
<sequence length="146" mass="16698">MTLIFFIGCGTTLLEASAEGVPSIIGIENMNQALTYGFLTDTSGYSYHEKDLEFPLLQLRDVIVKCLSLTPKEYEKLSISHRVRARLFSIESSIAVLNSNYEKIEFYNPSEVNLNLFRLQLSIMFEQLTTILGVNKLYYNKIKIEN</sequence>
<evidence type="ECO:0000313" key="2">
    <source>
        <dbReference type="Proteomes" id="UP000006251"/>
    </source>
</evidence>
<proteinExistence type="predicted"/>
<keyword evidence="2" id="KW-1185">Reference proteome</keyword>
<dbReference type="EMBL" id="BAEQ01000050">
    <property type="protein sequence ID" value="GAC29866.1"/>
    <property type="molecule type" value="Genomic_DNA"/>
</dbReference>
<organism evidence="1 2">
    <name type="scientific">Brumicola pallidula DSM 14239 = ACAM 615</name>
    <dbReference type="NCBI Taxonomy" id="1121922"/>
    <lineage>
        <taxon>Bacteria</taxon>
        <taxon>Pseudomonadati</taxon>
        <taxon>Pseudomonadota</taxon>
        <taxon>Gammaproteobacteria</taxon>
        <taxon>Alteromonadales</taxon>
        <taxon>Alteromonadaceae</taxon>
        <taxon>Brumicola</taxon>
    </lineage>
</organism>